<dbReference type="Proteomes" id="UP000185622">
    <property type="component" value="Chromosome"/>
</dbReference>
<dbReference type="PANTHER" id="PTHR30566:SF25">
    <property type="entry name" value="INNER MEMBRANE PROTEIN"/>
    <property type="match status" value="1"/>
</dbReference>
<dbReference type="SUPFAM" id="SSF50182">
    <property type="entry name" value="Sm-like ribonucleoproteins"/>
    <property type="match status" value="1"/>
</dbReference>
<sequence length="387" mass="42441">MEPDTIETELASAIDTAQKFLPDWAVALITYVAAALLALLLFRVVFTALTRAVADRDLFWRSLMARGARPMRLILLIVALGLANGVAPAGAAVTSAITHILLVALILCLAWIAYTALYIWTTIHLRRFKLDAEDNLLARKHVTQTRILMRVAKVMIVIIAVATALMTFPAVRQYGVSLLAAGGAAGLVVGLALQPVLKNLFAGIQLALTQPIRIDDALIVEGEWGNVEEITSTYVVIRVWDWRRLVVPLSYFIEQPFQNWTRESAELIGTVMIYLDHTADIAAIRAKAEEIARADPLWDGKVFALQVTDFRERVMEVRILASARNGPRTFDLRCHIREELVAWIQAEMPHALPRTRADLSPAEAAFLGGPAGEASSADAPPSDAPSP</sequence>
<feature type="domain" description="Mechanosensitive ion channel MscS" evidence="7">
    <location>
        <begin position="196"/>
        <end position="262"/>
    </location>
</feature>
<evidence type="ECO:0000313" key="9">
    <source>
        <dbReference type="Proteomes" id="UP000185622"/>
    </source>
</evidence>
<name>A0ABM6IFZ8_9RHOB</name>
<dbReference type="Gene3D" id="2.30.30.60">
    <property type="match status" value="1"/>
</dbReference>
<dbReference type="PANTHER" id="PTHR30566">
    <property type="entry name" value="YNAI-RELATED MECHANOSENSITIVE ION CHANNEL"/>
    <property type="match status" value="1"/>
</dbReference>
<feature type="transmembrane region" description="Helical" evidence="6">
    <location>
        <begin position="28"/>
        <end position="53"/>
    </location>
</feature>
<proteinExistence type="predicted"/>
<dbReference type="RefSeq" id="WP_075774381.1">
    <property type="nucleotide sequence ID" value="NZ_CP019437.1"/>
</dbReference>
<evidence type="ECO:0000256" key="6">
    <source>
        <dbReference type="SAM" id="Phobius"/>
    </source>
</evidence>
<feature type="transmembrane region" description="Helical" evidence="6">
    <location>
        <begin position="73"/>
        <end position="93"/>
    </location>
</feature>
<evidence type="ECO:0000256" key="3">
    <source>
        <dbReference type="ARBA" id="ARBA00022989"/>
    </source>
</evidence>
<organism evidence="8 9">
    <name type="scientific">Thioclava nitratireducens</name>
    <dbReference type="NCBI Taxonomy" id="1915078"/>
    <lineage>
        <taxon>Bacteria</taxon>
        <taxon>Pseudomonadati</taxon>
        <taxon>Pseudomonadota</taxon>
        <taxon>Alphaproteobacteria</taxon>
        <taxon>Rhodobacterales</taxon>
        <taxon>Paracoccaceae</taxon>
        <taxon>Thioclava</taxon>
    </lineage>
</organism>
<evidence type="ECO:0000259" key="7">
    <source>
        <dbReference type="Pfam" id="PF00924"/>
    </source>
</evidence>
<feature type="transmembrane region" description="Helical" evidence="6">
    <location>
        <begin position="99"/>
        <end position="120"/>
    </location>
</feature>
<dbReference type="InterPro" id="IPR006685">
    <property type="entry name" value="MscS_channel_2nd"/>
</dbReference>
<evidence type="ECO:0000256" key="4">
    <source>
        <dbReference type="ARBA" id="ARBA00023136"/>
    </source>
</evidence>
<feature type="transmembrane region" description="Helical" evidence="6">
    <location>
        <begin position="174"/>
        <end position="193"/>
    </location>
</feature>
<evidence type="ECO:0000313" key="8">
    <source>
        <dbReference type="EMBL" id="AQS47702.1"/>
    </source>
</evidence>
<dbReference type="Pfam" id="PF00924">
    <property type="entry name" value="MS_channel_2nd"/>
    <property type="match status" value="1"/>
</dbReference>
<keyword evidence="2 6" id="KW-0812">Transmembrane</keyword>
<gene>
    <name evidence="8" type="ORF">BMG03_07740</name>
</gene>
<dbReference type="InterPro" id="IPR023408">
    <property type="entry name" value="MscS_beta-dom_sf"/>
</dbReference>
<reference evidence="8 9" key="1">
    <citation type="submission" date="2017-01" db="EMBL/GenBank/DDBJ databases">
        <title>The complete genome sequence of a sulfur-oxidizing marine bacterium Thioclava sp. 25B10_4T.</title>
        <authorList>
            <person name="Liu Y."/>
            <person name="Lai Q."/>
            <person name="Shao Z."/>
        </authorList>
    </citation>
    <scope>NUCLEOTIDE SEQUENCE [LARGE SCALE GENOMIC DNA]</scope>
    <source>
        <strain evidence="8 9">25B10_4</strain>
    </source>
</reference>
<keyword evidence="3 6" id="KW-1133">Transmembrane helix</keyword>
<feature type="transmembrane region" description="Helical" evidence="6">
    <location>
        <begin position="147"/>
        <end position="168"/>
    </location>
</feature>
<keyword evidence="9" id="KW-1185">Reference proteome</keyword>
<comment type="subcellular location">
    <subcellularLocation>
        <location evidence="1">Membrane</location>
    </subcellularLocation>
</comment>
<dbReference type="Gene3D" id="1.10.287.1260">
    <property type="match status" value="1"/>
</dbReference>
<evidence type="ECO:0000256" key="5">
    <source>
        <dbReference type="SAM" id="MobiDB-lite"/>
    </source>
</evidence>
<protein>
    <submittedName>
        <fullName evidence="8">Mechanosensitive ion channel protein MscS</fullName>
    </submittedName>
</protein>
<dbReference type="EMBL" id="CP019437">
    <property type="protein sequence ID" value="AQS47702.1"/>
    <property type="molecule type" value="Genomic_DNA"/>
</dbReference>
<dbReference type="InterPro" id="IPR010920">
    <property type="entry name" value="LSM_dom_sf"/>
</dbReference>
<feature type="region of interest" description="Disordered" evidence="5">
    <location>
        <begin position="363"/>
        <end position="387"/>
    </location>
</feature>
<evidence type="ECO:0000256" key="2">
    <source>
        <dbReference type="ARBA" id="ARBA00022692"/>
    </source>
</evidence>
<evidence type="ECO:0000256" key="1">
    <source>
        <dbReference type="ARBA" id="ARBA00004370"/>
    </source>
</evidence>
<accession>A0ABM6IFZ8</accession>
<keyword evidence="4 6" id="KW-0472">Membrane</keyword>